<reference evidence="10 11" key="1">
    <citation type="submission" date="2016-11" db="EMBL/GenBank/DDBJ databases">
        <authorList>
            <person name="Jaros S."/>
            <person name="Januszkiewicz K."/>
            <person name="Wedrychowicz H."/>
        </authorList>
    </citation>
    <scope>NUCLEOTIDE SEQUENCE [LARGE SCALE GENOMIC DNA]</scope>
    <source>
        <strain evidence="10 11">DSM 29431</strain>
    </source>
</reference>
<dbReference type="Proteomes" id="UP000184221">
    <property type="component" value="Unassembled WGS sequence"/>
</dbReference>
<dbReference type="InterPro" id="IPR047045">
    <property type="entry name" value="CobQ_N"/>
</dbReference>
<keyword evidence="4 7" id="KW-0169">Cobalamin biosynthesis</keyword>
<dbReference type="Pfam" id="PF01656">
    <property type="entry name" value="CbiA"/>
    <property type="match status" value="1"/>
</dbReference>
<keyword evidence="5 7" id="KW-0315">Glutamine amidotransferase</keyword>
<evidence type="ECO:0000259" key="8">
    <source>
        <dbReference type="Pfam" id="PF01656"/>
    </source>
</evidence>
<feature type="active site" evidence="7">
    <location>
        <position position="442"/>
    </location>
</feature>
<evidence type="ECO:0000256" key="3">
    <source>
        <dbReference type="ARBA" id="ARBA00019833"/>
    </source>
</evidence>
<sequence>MTAQGTDPHPTTQRASRALMIQGTGSNVGKSMLVAGLCRVAARRGISVAPFKPQNMSNNAAVTADGGEIGRAQALQAVACGREPTVHMNPVLLKPESDRASQVVVQGKVRGRLQASRFREDRGALLDVVLDSFHTLAETADLVIVEGAGSPAEVNLRRGDIANMGFACAADVPVILAGDIDRGGVIAQLVGTHAVLSPEDRRQIAGFLVNKFRGDVSLFDDGYAAIEHHTGWPGFGVLPWFDAAHLLPAEDAVDVGRSGAGQGYHVVCPMLSRIANFDDLDPLRAEPDVRVSMVPPGRALPGDADLVILPGTKSTRADLDFLRQQGWDIDLRAHLRRGGTVLGICGGYQILGTRIDDPEGIEGPPGTTEGLGLLNVTTRMQPGKTLTRVQARHAATGAAMDGYEIHIGETTGPDCDRPFSHFDQVPDGAISESGRVMGTYLHGLFSKGAFRHAFLAERGQHSGGADYTATVEQTLDALAEHMESHLDIDAILKVARASK</sequence>
<dbReference type="InterPro" id="IPR027417">
    <property type="entry name" value="P-loop_NTPase"/>
</dbReference>
<comment type="pathway">
    <text evidence="1 7">Cofactor biosynthesis; adenosylcobalamin biosynthesis.</text>
</comment>
<dbReference type="PANTHER" id="PTHR21343:SF1">
    <property type="entry name" value="COBYRIC ACID SYNTHASE"/>
    <property type="match status" value="1"/>
</dbReference>
<dbReference type="GO" id="GO:0015420">
    <property type="term" value="F:ABC-type vitamin B12 transporter activity"/>
    <property type="evidence" value="ECO:0007669"/>
    <property type="project" value="UniProtKB-UniRule"/>
</dbReference>
<dbReference type="CDD" id="cd05389">
    <property type="entry name" value="CobQ_N"/>
    <property type="match status" value="1"/>
</dbReference>
<evidence type="ECO:0000256" key="5">
    <source>
        <dbReference type="ARBA" id="ARBA00022962"/>
    </source>
</evidence>
<dbReference type="GO" id="GO:0009236">
    <property type="term" value="P:cobalamin biosynthetic process"/>
    <property type="evidence" value="ECO:0007669"/>
    <property type="project" value="UniProtKB-UniRule"/>
</dbReference>
<dbReference type="NCBIfam" id="NF001989">
    <property type="entry name" value="PRK00784.1"/>
    <property type="match status" value="1"/>
</dbReference>
<dbReference type="PANTHER" id="PTHR21343">
    <property type="entry name" value="DETHIOBIOTIN SYNTHETASE"/>
    <property type="match status" value="1"/>
</dbReference>
<feature type="domain" description="CobQ/CobB/MinD/ParA nucleotide binding" evidence="8">
    <location>
        <begin position="19"/>
        <end position="250"/>
    </location>
</feature>
<dbReference type="InterPro" id="IPR004459">
    <property type="entry name" value="CobQ_synth"/>
</dbReference>
<protein>
    <recommendedName>
        <fullName evidence="3 7">Cobyric acid synthase</fullName>
    </recommendedName>
</protein>
<proteinExistence type="inferred from homology"/>
<dbReference type="InterPro" id="IPR033949">
    <property type="entry name" value="CobQ_GATase1"/>
</dbReference>
<dbReference type="GO" id="GO:0003824">
    <property type="term" value="F:catalytic activity"/>
    <property type="evidence" value="ECO:0007669"/>
    <property type="project" value="InterPro"/>
</dbReference>
<comment type="similarity">
    <text evidence="2 7">Belongs to the CobB/CobQ family. CobQ subfamily.</text>
</comment>
<dbReference type="SUPFAM" id="SSF52317">
    <property type="entry name" value="Class I glutamine amidotransferase-like"/>
    <property type="match status" value="1"/>
</dbReference>
<name>A0A1M5RTA2_9RHOB</name>
<evidence type="ECO:0000256" key="6">
    <source>
        <dbReference type="ARBA" id="ARBA00025166"/>
    </source>
</evidence>
<dbReference type="AlphaFoldDB" id="A0A1M5RTA2"/>
<feature type="domain" description="CobB/CobQ-like glutamine amidotransferase" evidence="9">
    <location>
        <begin position="266"/>
        <end position="449"/>
    </location>
</feature>
<evidence type="ECO:0000259" key="9">
    <source>
        <dbReference type="Pfam" id="PF07685"/>
    </source>
</evidence>
<dbReference type="OrthoDB" id="9808302at2"/>
<organism evidence="10 11">
    <name type="scientific">Marivita hallyeonensis</name>
    <dbReference type="NCBI Taxonomy" id="996342"/>
    <lineage>
        <taxon>Bacteria</taxon>
        <taxon>Pseudomonadati</taxon>
        <taxon>Pseudomonadota</taxon>
        <taxon>Alphaproteobacteria</taxon>
        <taxon>Rhodobacterales</taxon>
        <taxon>Roseobacteraceae</taxon>
        <taxon>Marivita</taxon>
    </lineage>
</organism>
<evidence type="ECO:0000313" key="11">
    <source>
        <dbReference type="Proteomes" id="UP000184221"/>
    </source>
</evidence>
<dbReference type="STRING" id="996342.SAMN05443551_1881"/>
<dbReference type="Gene3D" id="3.40.50.300">
    <property type="entry name" value="P-loop containing nucleotide triphosphate hydrolases"/>
    <property type="match status" value="1"/>
</dbReference>
<comment type="function">
    <text evidence="6 7">Catalyzes amidations at positions B, D, E, and G on adenosylcobyrinic A,C-diamide. NH(2) groups are provided by glutamine, and one molecule of ATP is hydrogenolyzed for each amidation.</text>
</comment>
<dbReference type="Gene3D" id="3.40.50.880">
    <property type="match status" value="1"/>
</dbReference>
<dbReference type="CDD" id="cd01750">
    <property type="entry name" value="GATase1_CobQ"/>
    <property type="match status" value="1"/>
</dbReference>
<dbReference type="InterPro" id="IPR002586">
    <property type="entry name" value="CobQ/CobB/MinD/ParA_Nub-bd_dom"/>
</dbReference>
<dbReference type="InterPro" id="IPR029062">
    <property type="entry name" value="Class_I_gatase-like"/>
</dbReference>
<gene>
    <name evidence="7" type="primary">cobQ</name>
    <name evidence="10" type="ORF">SAMN05443551_1881</name>
</gene>
<evidence type="ECO:0000256" key="4">
    <source>
        <dbReference type="ARBA" id="ARBA00022573"/>
    </source>
</evidence>
<feature type="active site" description="Nucleophile" evidence="7">
    <location>
        <position position="345"/>
    </location>
</feature>
<dbReference type="EMBL" id="FQXC01000002">
    <property type="protein sequence ID" value="SHH29525.1"/>
    <property type="molecule type" value="Genomic_DNA"/>
</dbReference>
<accession>A0A1M5RTA2</accession>
<dbReference type="HAMAP" id="MF_00028">
    <property type="entry name" value="CobQ"/>
    <property type="match status" value="1"/>
</dbReference>
<evidence type="ECO:0000256" key="2">
    <source>
        <dbReference type="ARBA" id="ARBA00006205"/>
    </source>
</evidence>
<dbReference type="InterPro" id="IPR011698">
    <property type="entry name" value="GATase_3"/>
</dbReference>
<dbReference type="Pfam" id="PF07685">
    <property type="entry name" value="GATase_3"/>
    <property type="match status" value="1"/>
</dbReference>
<dbReference type="SUPFAM" id="SSF52540">
    <property type="entry name" value="P-loop containing nucleoside triphosphate hydrolases"/>
    <property type="match status" value="1"/>
</dbReference>
<evidence type="ECO:0000256" key="1">
    <source>
        <dbReference type="ARBA" id="ARBA00004953"/>
    </source>
</evidence>
<evidence type="ECO:0000313" key="10">
    <source>
        <dbReference type="EMBL" id="SHH29525.1"/>
    </source>
</evidence>
<keyword evidence="11" id="KW-1185">Reference proteome</keyword>
<evidence type="ECO:0000256" key="7">
    <source>
        <dbReference type="HAMAP-Rule" id="MF_00028"/>
    </source>
</evidence>
<dbReference type="NCBIfam" id="TIGR00313">
    <property type="entry name" value="cobQ"/>
    <property type="match status" value="1"/>
</dbReference>
<dbReference type="UniPathway" id="UPA00148"/>
<dbReference type="PROSITE" id="PS51274">
    <property type="entry name" value="GATASE_COBBQ"/>
    <property type="match status" value="1"/>
</dbReference>